<proteinExistence type="predicted"/>
<comment type="caution">
    <text evidence="1">The sequence shown here is derived from an EMBL/GenBank/DDBJ whole genome shotgun (WGS) entry which is preliminary data.</text>
</comment>
<evidence type="ECO:0000313" key="1">
    <source>
        <dbReference type="EMBL" id="TCD62388.1"/>
    </source>
</evidence>
<name>A0A4R0RFG4_9APHY</name>
<dbReference type="Proteomes" id="UP000292702">
    <property type="component" value="Unassembled WGS sequence"/>
</dbReference>
<dbReference type="EMBL" id="RWJN01000376">
    <property type="protein sequence ID" value="TCD62388.1"/>
    <property type="molecule type" value="Genomic_DNA"/>
</dbReference>
<reference evidence="1 2" key="1">
    <citation type="submission" date="2018-11" db="EMBL/GenBank/DDBJ databases">
        <title>Genome assembly of Steccherinum ochraceum LE-BIN_3174, the white-rot fungus of the Steccherinaceae family (The Residual Polyporoid clade, Polyporales, Basidiomycota).</title>
        <authorList>
            <person name="Fedorova T.V."/>
            <person name="Glazunova O.A."/>
            <person name="Landesman E.O."/>
            <person name="Moiseenko K.V."/>
            <person name="Psurtseva N.V."/>
            <person name="Savinova O.S."/>
            <person name="Shakhova N.V."/>
            <person name="Tyazhelova T.V."/>
            <person name="Vasina D.V."/>
        </authorList>
    </citation>
    <scope>NUCLEOTIDE SEQUENCE [LARGE SCALE GENOMIC DNA]</scope>
    <source>
        <strain evidence="1 2">LE-BIN_3174</strain>
    </source>
</reference>
<accession>A0A4R0RFG4</accession>
<gene>
    <name evidence="1" type="ORF">EIP91_006942</name>
</gene>
<sequence>MKLVRRFIGSVVLGHGQFVIGRSTRYATTLYANPSVVSSHHCGWLGQCSESTAIFGNGSWLHNIHRAIGLYTAIAIHDKARTSAQ</sequence>
<organism evidence="1 2">
    <name type="scientific">Steccherinum ochraceum</name>
    <dbReference type="NCBI Taxonomy" id="92696"/>
    <lineage>
        <taxon>Eukaryota</taxon>
        <taxon>Fungi</taxon>
        <taxon>Dikarya</taxon>
        <taxon>Basidiomycota</taxon>
        <taxon>Agaricomycotina</taxon>
        <taxon>Agaricomycetes</taxon>
        <taxon>Polyporales</taxon>
        <taxon>Steccherinaceae</taxon>
        <taxon>Steccherinum</taxon>
    </lineage>
</organism>
<dbReference type="AlphaFoldDB" id="A0A4R0RFG4"/>
<keyword evidence="2" id="KW-1185">Reference proteome</keyword>
<evidence type="ECO:0000313" key="2">
    <source>
        <dbReference type="Proteomes" id="UP000292702"/>
    </source>
</evidence>
<protein>
    <submittedName>
        <fullName evidence="1">Uncharacterized protein</fullName>
    </submittedName>
</protein>